<dbReference type="EMBL" id="MU001633">
    <property type="protein sequence ID" value="KAF2485077.1"/>
    <property type="molecule type" value="Genomic_DNA"/>
</dbReference>
<evidence type="ECO:0000313" key="5">
    <source>
        <dbReference type="EMBL" id="KAF2485077.1"/>
    </source>
</evidence>
<dbReference type="InterPro" id="IPR008854">
    <property type="entry name" value="TPMT"/>
</dbReference>
<dbReference type="AlphaFoldDB" id="A0A6A6Q0Y7"/>
<evidence type="ECO:0000256" key="4">
    <source>
        <dbReference type="ARBA" id="ARBA00022691"/>
    </source>
</evidence>
<dbReference type="Pfam" id="PF05724">
    <property type="entry name" value="TPMT"/>
    <property type="match status" value="1"/>
</dbReference>
<reference evidence="5" key="1">
    <citation type="journal article" date="2020" name="Stud. Mycol.">
        <title>101 Dothideomycetes genomes: a test case for predicting lifestyles and emergence of pathogens.</title>
        <authorList>
            <person name="Haridas S."/>
            <person name="Albert R."/>
            <person name="Binder M."/>
            <person name="Bloem J."/>
            <person name="Labutti K."/>
            <person name="Salamov A."/>
            <person name="Andreopoulos B."/>
            <person name="Baker S."/>
            <person name="Barry K."/>
            <person name="Bills G."/>
            <person name="Bluhm B."/>
            <person name="Cannon C."/>
            <person name="Castanera R."/>
            <person name="Culley D."/>
            <person name="Daum C."/>
            <person name="Ezra D."/>
            <person name="Gonzalez J."/>
            <person name="Henrissat B."/>
            <person name="Kuo A."/>
            <person name="Liang C."/>
            <person name="Lipzen A."/>
            <person name="Lutzoni F."/>
            <person name="Magnuson J."/>
            <person name="Mondo S."/>
            <person name="Nolan M."/>
            <person name="Ohm R."/>
            <person name="Pangilinan J."/>
            <person name="Park H.-J."/>
            <person name="Ramirez L."/>
            <person name="Alfaro M."/>
            <person name="Sun H."/>
            <person name="Tritt A."/>
            <person name="Yoshinaga Y."/>
            <person name="Zwiers L.-H."/>
            <person name="Turgeon B."/>
            <person name="Goodwin S."/>
            <person name="Spatafora J."/>
            <person name="Crous P."/>
            <person name="Grigoriev I."/>
        </authorList>
    </citation>
    <scope>NUCLEOTIDE SEQUENCE</scope>
    <source>
        <strain evidence="5">CBS 113389</strain>
    </source>
</reference>
<organism evidence="5 6">
    <name type="scientific">Neohortaea acidophila</name>
    <dbReference type="NCBI Taxonomy" id="245834"/>
    <lineage>
        <taxon>Eukaryota</taxon>
        <taxon>Fungi</taxon>
        <taxon>Dikarya</taxon>
        <taxon>Ascomycota</taxon>
        <taxon>Pezizomycotina</taxon>
        <taxon>Dothideomycetes</taxon>
        <taxon>Dothideomycetidae</taxon>
        <taxon>Mycosphaerellales</taxon>
        <taxon>Teratosphaeriaceae</taxon>
        <taxon>Neohortaea</taxon>
    </lineage>
</organism>
<dbReference type="Proteomes" id="UP000799767">
    <property type="component" value="Unassembled WGS sequence"/>
</dbReference>
<dbReference type="GO" id="GO:0032259">
    <property type="term" value="P:methylation"/>
    <property type="evidence" value="ECO:0007669"/>
    <property type="project" value="UniProtKB-KW"/>
</dbReference>
<protein>
    <submittedName>
        <fullName evidence="5">S-adenosyl-L-methionine-dependent methyltransferase</fullName>
    </submittedName>
</protein>
<name>A0A6A6Q0Y7_9PEZI</name>
<dbReference type="PROSITE" id="PS51585">
    <property type="entry name" value="SAM_MT_TPMT"/>
    <property type="match status" value="1"/>
</dbReference>
<keyword evidence="4" id="KW-0949">S-adenosyl-L-methionine</keyword>
<evidence type="ECO:0000256" key="3">
    <source>
        <dbReference type="ARBA" id="ARBA00022679"/>
    </source>
</evidence>
<evidence type="ECO:0000256" key="2">
    <source>
        <dbReference type="ARBA" id="ARBA00022603"/>
    </source>
</evidence>
<dbReference type="GO" id="GO:0008757">
    <property type="term" value="F:S-adenosylmethionine-dependent methyltransferase activity"/>
    <property type="evidence" value="ECO:0007669"/>
    <property type="project" value="InterPro"/>
</dbReference>
<dbReference type="PANTHER" id="PTHR32183">
    <property type="match status" value="1"/>
</dbReference>
<dbReference type="Gene3D" id="3.40.50.150">
    <property type="entry name" value="Vaccinia Virus protein VP39"/>
    <property type="match status" value="1"/>
</dbReference>
<dbReference type="InterPro" id="IPR029063">
    <property type="entry name" value="SAM-dependent_MTases_sf"/>
</dbReference>
<accession>A0A6A6Q0Y7</accession>
<gene>
    <name evidence="5" type="ORF">BDY17DRAFT_292890</name>
</gene>
<proteinExistence type="predicted"/>
<dbReference type="SUPFAM" id="SSF53335">
    <property type="entry name" value="S-adenosyl-L-methionine-dependent methyltransferases"/>
    <property type="match status" value="1"/>
</dbReference>
<keyword evidence="3 5" id="KW-0808">Transferase</keyword>
<keyword evidence="1" id="KW-0597">Phosphoprotein</keyword>
<dbReference type="GeneID" id="54473902"/>
<evidence type="ECO:0000313" key="6">
    <source>
        <dbReference type="Proteomes" id="UP000799767"/>
    </source>
</evidence>
<dbReference type="PANTHER" id="PTHR32183:SF6">
    <property type="entry name" value="CYSTEINE SULFINATE DESULFINASE_CYSTEINE DESULFURASE AND RELATED ENZYMES"/>
    <property type="match status" value="1"/>
</dbReference>
<sequence>MALPVGVKVHEEWDEAQSERRKEWRRQFYEHFKTLSVDKQVHGWDHFWRLKITPWDRHQPHPALVLALRDRHDIFADVFKRVPGKRHPRRKTALIPGCGRGYDVLLFASYGLNAVGLGAAPAAREAALRLLADPINTHHYPLMNTHAGQGEARIITGDFFSTNFLSETHGATVPDGERTFDFIYDYNFLSIIPPVFRSKWAARMSQLLAPSGYLICIEFPLGKDPAADSPPHSLSSALYEQLLARPGEEVTYDDTGRVYTDASLESAENALVKVETWVPASTFDDQLQVGQIKVSLWKHLKAVYP</sequence>
<dbReference type="RefSeq" id="XP_033591646.1">
    <property type="nucleotide sequence ID" value="XM_033732900.1"/>
</dbReference>
<keyword evidence="2 5" id="KW-0489">Methyltransferase</keyword>
<dbReference type="OrthoDB" id="276151at2759"/>
<keyword evidence="6" id="KW-1185">Reference proteome</keyword>
<evidence type="ECO:0000256" key="1">
    <source>
        <dbReference type="ARBA" id="ARBA00022553"/>
    </source>
</evidence>